<keyword evidence="1" id="KW-1133">Transmembrane helix</keyword>
<comment type="caution">
    <text evidence="2">The sequence shown here is derived from an EMBL/GenBank/DDBJ whole genome shotgun (WGS) entry which is preliminary data.</text>
</comment>
<keyword evidence="1" id="KW-0472">Membrane</keyword>
<dbReference type="EMBL" id="LAZR01003498">
    <property type="protein sequence ID" value="KKN17697.1"/>
    <property type="molecule type" value="Genomic_DNA"/>
</dbReference>
<feature type="transmembrane region" description="Helical" evidence="1">
    <location>
        <begin position="12"/>
        <end position="33"/>
    </location>
</feature>
<sequence>MDWQEKFKGREFWRSLNLVIIMVLYTILFFGMILFPKYLWWMLLGVAIFIPSYGIIYITHTKNIELSYKGSKIFLSWVEHEHGVGEEFTPFIKDIQEIDKLSEEDIKAVDKYEEKLIAMSKEKIQTGVGDTPQKQLTYIEITENEENELIDYKKEYLKMKNRGETDEEN</sequence>
<gene>
    <name evidence="2" type="ORF">LCGC14_0963300</name>
</gene>
<protein>
    <submittedName>
        <fullName evidence="2">Uncharacterized protein</fullName>
    </submittedName>
</protein>
<dbReference type="AlphaFoldDB" id="A0A0F9NZX1"/>
<accession>A0A0F9NZX1</accession>
<feature type="transmembrane region" description="Helical" evidence="1">
    <location>
        <begin position="39"/>
        <end position="59"/>
    </location>
</feature>
<organism evidence="2">
    <name type="scientific">marine sediment metagenome</name>
    <dbReference type="NCBI Taxonomy" id="412755"/>
    <lineage>
        <taxon>unclassified sequences</taxon>
        <taxon>metagenomes</taxon>
        <taxon>ecological metagenomes</taxon>
    </lineage>
</organism>
<evidence type="ECO:0000313" key="2">
    <source>
        <dbReference type="EMBL" id="KKN17697.1"/>
    </source>
</evidence>
<name>A0A0F9NZX1_9ZZZZ</name>
<evidence type="ECO:0000256" key="1">
    <source>
        <dbReference type="SAM" id="Phobius"/>
    </source>
</evidence>
<proteinExistence type="predicted"/>
<keyword evidence="1" id="KW-0812">Transmembrane</keyword>
<reference evidence="2" key="1">
    <citation type="journal article" date="2015" name="Nature">
        <title>Complex archaea that bridge the gap between prokaryotes and eukaryotes.</title>
        <authorList>
            <person name="Spang A."/>
            <person name="Saw J.H."/>
            <person name="Jorgensen S.L."/>
            <person name="Zaremba-Niedzwiedzka K."/>
            <person name="Martijn J."/>
            <person name="Lind A.E."/>
            <person name="van Eijk R."/>
            <person name="Schleper C."/>
            <person name="Guy L."/>
            <person name="Ettema T.J."/>
        </authorList>
    </citation>
    <scope>NUCLEOTIDE SEQUENCE</scope>
</reference>